<proteinExistence type="predicted"/>
<organism evidence="2 3">
    <name type="scientific">Bartonella birtlesii LL-WM9</name>
    <dbReference type="NCBI Taxonomy" id="1094552"/>
    <lineage>
        <taxon>Bacteria</taxon>
        <taxon>Pseudomonadati</taxon>
        <taxon>Pseudomonadota</taxon>
        <taxon>Alphaproteobacteria</taxon>
        <taxon>Hyphomicrobiales</taxon>
        <taxon>Bartonellaceae</taxon>
        <taxon>Bartonella</taxon>
    </lineage>
</organism>
<name>J1ITV0_9HYPH</name>
<dbReference type="Proteomes" id="UP000008748">
    <property type="component" value="Unassembled WGS sequence"/>
</dbReference>
<protein>
    <submittedName>
        <fullName evidence="2">Uncharacterized protein</fullName>
    </submittedName>
</protein>
<evidence type="ECO:0000313" key="2">
    <source>
        <dbReference type="EMBL" id="EJF74982.1"/>
    </source>
</evidence>
<evidence type="ECO:0000313" key="3">
    <source>
        <dbReference type="Proteomes" id="UP000008748"/>
    </source>
</evidence>
<dbReference type="PATRIC" id="fig|1094552.3.peg.1518"/>
<gene>
    <name evidence="2" type="ORF">ME7_01353</name>
</gene>
<dbReference type="AlphaFoldDB" id="J1ITV0"/>
<keyword evidence="1" id="KW-1133">Transmembrane helix</keyword>
<keyword evidence="1" id="KW-0812">Transmembrane</keyword>
<accession>J1ITV0</accession>
<reference evidence="2 3" key="1">
    <citation type="submission" date="2012-03" db="EMBL/GenBank/DDBJ databases">
        <title>The Genome Sequence of Bartonella birtlesii LL-WM9.</title>
        <authorList>
            <consortium name="The Broad Institute Genome Sequencing Platform"/>
            <consortium name="The Broad Institute Genome Sequencing Center for Infectious Disease"/>
            <person name="Feldgarden M."/>
            <person name="Kirby J."/>
            <person name="Kosoy M."/>
            <person name="Birtles R."/>
            <person name="Probert W.S."/>
            <person name="Chiaraviglio L."/>
            <person name="Young S.K."/>
            <person name="Zeng Q."/>
            <person name="Gargeya S."/>
            <person name="Fitzgerald M."/>
            <person name="Haas B."/>
            <person name="Abouelleil A."/>
            <person name="Alvarado L."/>
            <person name="Arachchi H.M."/>
            <person name="Berlin A."/>
            <person name="Chapman S.B."/>
            <person name="Gearin G."/>
            <person name="Goldberg J."/>
            <person name="Griggs A."/>
            <person name="Gujja S."/>
            <person name="Hansen M."/>
            <person name="Heiman D."/>
            <person name="Howarth C."/>
            <person name="Larimer J."/>
            <person name="Lui A."/>
            <person name="MacDonald P.J.P."/>
            <person name="McCowen C."/>
            <person name="Montmayeur A."/>
            <person name="Murphy C."/>
            <person name="Neiman D."/>
            <person name="Pearson M."/>
            <person name="Priest M."/>
            <person name="Roberts A."/>
            <person name="Saif S."/>
            <person name="Shea T."/>
            <person name="Sisk P."/>
            <person name="Stolte C."/>
            <person name="Sykes S."/>
            <person name="Wortman J."/>
            <person name="Nusbaum C."/>
            <person name="Birren B."/>
        </authorList>
    </citation>
    <scope>NUCLEOTIDE SEQUENCE [LARGE SCALE GENOMIC DNA]</scope>
    <source>
        <strain evidence="2 3">LL-WM9</strain>
    </source>
</reference>
<dbReference type="HOGENOM" id="CLU_2462815_0_0_5"/>
<keyword evidence="1" id="KW-0472">Membrane</keyword>
<dbReference type="EMBL" id="AIMC01000032">
    <property type="protein sequence ID" value="EJF74982.1"/>
    <property type="molecule type" value="Genomic_DNA"/>
</dbReference>
<sequence>MYEENAFNYVHGCMVGALAQTTILIALFYKAMQFDQPMKELEKVFDAPLHRLKELRCFALEISTKIPDVTVRVNSVRDSVSIDRAVST</sequence>
<feature type="transmembrane region" description="Helical" evidence="1">
    <location>
        <begin position="6"/>
        <end position="29"/>
    </location>
</feature>
<keyword evidence="3" id="KW-1185">Reference proteome</keyword>
<evidence type="ECO:0000256" key="1">
    <source>
        <dbReference type="SAM" id="Phobius"/>
    </source>
</evidence>
<comment type="caution">
    <text evidence="2">The sequence shown here is derived from an EMBL/GenBank/DDBJ whole genome shotgun (WGS) entry which is preliminary data.</text>
</comment>